<keyword evidence="1" id="KW-0472">Membrane</keyword>
<dbReference type="Proteomes" id="UP000053257">
    <property type="component" value="Unassembled WGS sequence"/>
</dbReference>
<reference evidence="3 4" key="1">
    <citation type="journal article" date="2014" name="PLoS Genet.">
        <title>Analysis of the Phlebiopsis gigantea genome, transcriptome and secretome provides insight into its pioneer colonization strategies of wood.</title>
        <authorList>
            <person name="Hori C."/>
            <person name="Ishida T."/>
            <person name="Igarashi K."/>
            <person name="Samejima M."/>
            <person name="Suzuki H."/>
            <person name="Master E."/>
            <person name="Ferreira P."/>
            <person name="Ruiz-Duenas F.J."/>
            <person name="Held B."/>
            <person name="Canessa P."/>
            <person name="Larrondo L.F."/>
            <person name="Schmoll M."/>
            <person name="Druzhinina I.S."/>
            <person name="Kubicek C.P."/>
            <person name="Gaskell J.A."/>
            <person name="Kersten P."/>
            <person name="St John F."/>
            <person name="Glasner J."/>
            <person name="Sabat G."/>
            <person name="Splinter BonDurant S."/>
            <person name="Syed K."/>
            <person name="Yadav J."/>
            <person name="Mgbeahuruike A.C."/>
            <person name="Kovalchuk A."/>
            <person name="Asiegbu F.O."/>
            <person name="Lackner G."/>
            <person name="Hoffmeister D."/>
            <person name="Rencoret J."/>
            <person name="Gutierrez A."/>
            <person name="Sun H."/>
            <person name="Lindquist E."/>
            <person name="Barry K."/>
            <person name="Riley R."/>
            <person name="Grigoriev I.V."/>
            <person name="Henrissat B."/>
            <person name="Kues U."/>
            <person name="Berka R.M."/>
            <person name="Martinez A.T."/>
            <person name="Covert S.F."/>
            <person name="Blanchette R.A."/>
            <person name="Cullen D."/>
        </authorList>
    </citation>
    <scope>NUCLEOTIDE SEQUENCE [LARGE SCALE GENOMIC DNA]</scope>
    <source>
        <strain evidence="3 4">11061_1 CR5-6</strain>
    </source>
</reference>
<dbReference type="EMBL" id="KN840601">
    <property type="protein sequence ID" value="KIP03764.1"/>
    <property type="molecule type" value="Genomic_DNA"/>
</dbReference>
<dbReference type="PANTHER" id="PTHR40465:SF1">
    <property type="entry name" value="DUF6534 DOMAIN-CONTAINING PROTEIN"/>
    <property type="match status" value="1"/>
</dbReference>
<sequence length="304" mass="34312">MESPIHAVQDLLSPLLVLVCLALILYGMFTTQCYSYWFKNSEDSLFQKTFISTLWVLETVHTGLCIHVLYWYFITNLGEPLNALNIVCFYIWRIWKLSRSPWMTALPATLLVARIGTFSLHEWMEFESVGYSKILMNVGLVLASSVDILITVILTFLFRKHRASTSFKRTQHLVQQLMVYTINTGAFTTVCGIAALFMFNFLTSNLMFGGMLEILSKLYANSLLGMLNAREHLKDEYSSHGGVNTIPLHIRGSGSFTPGHLGSRAQTRQGESIQVKIHTEVDIDKNASIRPRDSASEPSKGTWA</sequence>
<evidence type="ECO:0000256" key="1">
    <source>
        <dbReference type="SAM" id="Phobius"/>
    </source>
</evidence>
<keyword evidence="1" id="KW-0812">Transmembrane</keyword>
<keyword evidence="4" id="KW-1185">Reference proteome</keyword>
<proteinExistence type="predicted"/>
<dbReference type="Pfam" id="PF20152">
    <property type="entry name" value="DUF6534"/>
    <property type="match status" value="1"/>
</dbReference>
<feature type="transmembrane region" description="Helical" evidence="1">
    <location>
        <begin position="12"/>
        <end position="29"/>
    </location>
</feature>
<feature type="transmembrane region" description="Helical" evidence="1">
    <location>
        <begin position="134"/>
        <end position="157"/>
    </location>
</feature>
<evidence type="ECO:0000259" key="2">
    <source>
        <dbReference type="Pfam" id="PF20152"/>
    </source>
</evidence>
<organism evidence="3 4">
    <name type="scientific">Phlebiopsis gigantea (strain 11061_1 CR5-6)</name>
    <name type="common">White-rot fungus</name>
    <name type="synonym">Peniophora gigantea</name>
    <dbReference type="NCBI Taxonomy" id="745531"/>
    <lineage>
        <taxon>Eukaryota</taxon>
        <taxon>Fungi</taxon>
        <taxon>Dikarya</taxon>
        <taxon>Basidiomycota</taxon>
        <taxon>Agaricomycotina</taxon>
        <taxon>Agaricomycetes</taxon>
        <taxon>Polyporales</taxon>
        <taxon>Phanerochaetaceae</taxon>
        <taxon>Phlebiopsis</taxon>
    </lineage>
</organism>
<gene>
    <name evidence="3" type="ORF">PHLGIDRAFT_25944</name>
</gene>
<dbReference type="OrthoDB" id="3270417at2759"/>
<dbReference type="InterPro" id="IPR045339">
    <property type="entry name" value="DUF6534"/>
</dbReference>
<evidence type="ECO:0000313" key="3">
    <source>
        <dbReference type="EMBL" id="KIP03764.1"/>
    </source>
</evidence>
<dbReference type="STRING" id="745531.A0A0C3NG96"/>
<dbReference type="AlphaFoldDB" id="A0A0C3NG96"/>
<dbReference type="PANTHER" id="PTHR40465">
    <property type="entry name" value="CHROMOSOME 1, WHOLE GENOME SHOTGUN SEQUENCE"/>
    <property type="match status" value="1"/>
</dbReference>
<evidence type="ECO:0000313" key="4">
    <source>
        <dbReference type="Proteomes" id="UP000053257"/>
    </source>
</evidence>
<feature type="domain" description="DUF6534" evidence="2">
    <location>
        <begin position="145"/>
        <end position="232"/>
    </location>
</feature>
<keyword evidence="1" id="KW-1133">Transmembrane helix</keyword>
<protein>
    <recommendedName>
        <fullName evidence="2">DUF6534 domain-containing protein</fullName>
    </recommendedName>
</protein>
<feature type="transmembrane region" description="Helical" evidence="1">
    <location>
        <begin position="177"/>
        <end position="199"/>
    </location>
</feature>
<feature type="transmembrane region" description="Helical" evidence="1">
    <location>
        <begin position="50"/>
        <end position="74"/>
    </location>
</feature>
<accession>A0A0C3NG96</accession>
<dbReference type="HOGENOM" id="CLU_046025_5_2_1"/>
<name>A0A0C3NG96_PHLG1</name>